<protein>
    <submittedName>
        <fullName evidence="1">Uncharacterized protein</fullName>
    </submittedName>
</protein>
<proteinExistence type="predicted"/>
<evidence type="ECO:0000313" key="1">
    <source>
        <dbReference type="EMBL" id="GFO14267.1"/>
    </source>
</evidence>
<accession>A0AAV4B598</accession>
<organism evidence="1 2">
    <name type="scientific">Plakobranchus ocellatus</name>
    <dbReference type="NCBI Taxonomy" id="259542"/>
    <lineage>
        <taxon>Eukaryota</taxon>
        <taxon>Metazoa</taxon>
        <taxon>Spiralia</taxon>
        <taxon>Lophotrochozoa</taxon>
        <taxon>Mollusca</taxon>
        <taxon>Gastropoda</taxon>
        <taxon>Heterobranchia</taxon>
        <taxon>Euthyneura</taxon>
        <taxon>Panpulmonata</taxon>
        <taxon>Sacoglossa</taxon>
        <taxon>Placobranchoidea</taxon>
        <taxon>Plakobranchidae</taxon>
        <taxon>Plakobranchus</taxon>
    </lineage>
</organism>
<sequence>MGSSGSMMVVWRSVHLGIPFLPRLESTRETTSSVSHSLLITKGQGPKRLVTRRAPVYSTCTAAFDKYEGIFPVTWMGIPSVDSEWVERRLPVLLHFLRTLVTLVCRLSWMQLAAFAEWVPEAGTVTAEASQGVTVDTVSARAEQGAVASTVAASVEQGPERIDPVLRDLDEHLSFAITITDEEQIDQGEKSSLTQMSRSAEGVPPVPPISAATSYAAVLAKDPPQVTQADRPKTDVVLDVHFQLGPYDVREAMVSDMHEIPLPHPPNNPVKLSGGTAVFCDPSSYPRRLFRRLSASGCAAAIGVSPRHGPGWSAAHKEAFEVLIRSPNTKALDEIGLDLTARGVKKQEESLQYLPLGFADSSRSVILHPRERKGKEDEVYFSGLKLVSPCLPWSS</sequence>
<keyword evidence="2" id="KW-1185">Reference proteome</keyword>
<comment type="caution">
    <text evidence="1">The sequence shown here is derived from an EMBL/GenBank/DDBJ whole genome shotgun (WGS) entry which is preliminary data.</text>
</comment>
<name>A0AAV4B598_9GAST</name>
<dbReference type="Proteomes" id="UP000735302">
    <property type="component" value="Unassembled WGS sequence"/>
</dbReference>
<dbReference type="AlphaFoldDB" id="A0AAV4B598"/>
<dbReference type="EMBL" id="BLXT01004553">
    <property type="protein sequence ID" value="GFO14267.1"/>
    <property type="molecule type" value="Genomic_DNA"/>
</dbReference>
<evidence type="ECO:0000313" key="2">
    <source>
        <dbReference type="Proteomes" id="UP000735302"/>
    </source>
</evidence>
<reference evidence="1 2" key="1">
    <citation type="journal article" date="2021" name="Elife">
        <title>Chloroplast acquisition without the gene transfer in kleptoplastic sea slugs, Plakobranchus ocellatus.</title>
        <authorList>
            <person name="Maeda T."/>
            <person name="Takahashi S."/>
            <person name="Yoshida T."/>
            <person name="Shimamura S."/>
            <person name="Takaki Y."/>
            <person name="Nagai Y."/>
            <person name="Toyoda A."/>
            <person name="Suzuki Y."/>
            <person name="Arimoto A."/>
            <person name="Ishii H."/>
            <person name="Satoh N."/>
            <person name="Nishiyama T."/>
            <person name="Hasebe M."/>
            <person name="Maruyama T."/>
            <person name="Minagawa J."/>
            <person name="Obokata J."/>
            <person name="Shigenobu S."/>
        </authorList>
    </citation>
    <scope>NUCLEOTIDE SEQUENCE [LARGE SCALE GENOMIC DNA]</scope>
</reference>
<gene>
    <name evidence="1" type="ORF">PoB_004077200</name>
</gene>